<sequence length="435" mass="45792">MMARSFGSRSSFSAFGRVAASGSRLGLGGLALGWSLLLVLLPVVQVAGQAAAPLPDQLGQRHFDLEQAKETLVCDKANKQGFACAVCSVDVAQATFSIGEAAVAIRSSVKFCNKDYDPTSDLSQLKWTEDHTAACAVAVSRVLRFLSFVAGYTAAAASDCQRTLDVNGYCAAGVANLAADLATLAASGADMKLNCRSKYAWNRPRPTLISLRNTIIRDHHVNRAAHKHHRRLLEVARLPPSEVMFPQWADRHLDVAADYQKVKSWNDNVEHRRSELAACSFNIGQAVLYLMRALLGITASARTCQTPTIGREGKAGKMICAVDVSGLIGSFAWVASSISYAVTQCPITGKGIQAGCAGDLTAAVAALAGIASSGSGFALTCGRLQGPATGGRFLAASNETSSAVSEGIQRAIVEVDSMAKSLAKLVLQPSHPVLV</sequence>
<dbReference type="EMBL" id="CAJNNV010013170">
    <property type="protein sequence ID" value="CAE8601432.1"/>
    <property type="molecule type" value="Genomic_DNA"/>
</dbReference>
<evidence type="ECO:0000313" key="3">
    <source>
        <dbReference type="Proteomes" id="UP000626109"/>
    </source>
</evidence>
<reference evidence="2" key="1">
    <citation type="submission" date="2021-02" db="EMBL/GenBank/DDBJ databases">
        <authorList>
            <person name="Dougan E. K."/>
            <person name="Rhodes N."/>
            <person name="Thang M."/>
            <person name="Chan C."/>
        </authorList>
    </citation>
    <scope>NUCLEOTIDE SEQUENCE</scope>
</reference>
<dbReference type="Proteomes" id="UP000626109">
    <property type="component" value="Unassembled WGS sequence"/>
</dbReference>
<evidence type="ECO:0000313" key="4">
    <source>
        <dbReference type="Proteomes" id="UP000654075"/>
    </source>
</evidence>
<accession>A0A813KSP3</accession>
<name>A0A813KSP3_POLGL</name>
<keyword evidence="4" id="KW-1185">Reference proteome</keyword>
<evidence type="ECO:0000313" key="2">
    <source>
        <dbReference type="EMBL" id="CAE8708483.1"/>
    </source>
</evidence>
<organism evidence="2 3">
    <name type="scientific">Polarella glacialis</name>
    <name type="common">Dinoflagellate</name>
    <dbReference type="NCBI Taxonomy" id="89957"/>
    <lineage>
        <taxon>Eukaryota</taxon>
        <taxon>Sar</taxon>
        <taxon>Alveolata</taxon>
        <taxon>Dinophyceae</taxon>
        <taxon>Suessiales</taxon>
        <taxon>Suessiaceae</taxon>
        <taxon>Polarella</taxon>
    </lineage>
</organism>
<dbReference type="AlphaFoldDB" id="A0A813KSP3"/>
<proteinExistence type="predicted"/>
<gene>
    <name evidence="1" type="ORF">PGLA1383_LOCUS19725</name>
    <name evidence="2" type="ORF">PGLA2088_LOCUS34959</name>
</gene>
<evidence type="ECO:0000313" key="1">
    <source>
        <dbReference type="EMBL" id="CAE8601432.1"/>
    </source>
</evidence>
<dbReference type="EMBL" id="CAJNNW010031684">
    <property type="protein sequence ID" value="CAE8708483.1"/>
    <property type="molecule type" value="Genomic_DNA"/>
</dbReference>
<comment type="caution">
    <text evidence="2">The sequence shown here is derived from an EMBL/GenBank/DDBJ whole genome shotgun (WGS) entry which is preliminary data.</text>
</comment>
<protein>
    <submittedName>
        <fullName evidence="2">Uncharacterized protein</fullName>
    </submittedName>
</protein>
<dbReference type="Proteomes" id="UP000654075">
    <property type="component" value="Unassembled WGS sequence"/>
</dbReference>